<dbReference type="Proteomes" id="UP000252519">
    <property type="component" value="Unassembled WGS sequence"/>
</dbReference>
<accession>A0A368GF58</accession>
<organism evidence="1 2">
    <name type="scientific">Ancylostoma caninum</name>
    <name type="common">Dog hookworm</name>
    <dbReference type="NCBI Taxonomy" id="29170"/>
    <lineage>
        <taxon>Eukaryota</taxon>
        <taxon>Metazoa</taxon>
        <taxon>Ecdysozoa</taxon>
        <taxon>Nematoda</taxon>
        <taxon>Chromadorea</taxon>
        <taxon>Rhabditida</taxon>
        <taxon>Rhabditina</taxon>
        <taxon>Rhabditomorpha</taxon>
        <taxon>Strongyloidea</taxon>
        <taxon>Ancylostomatidae</taxon>
        <taxon>Ancylostomatinae</taxon>
        <taxon>Ancylostoma</taxon>
    </lineage>
</organism>
<proteinExistence type="predicted"/>
<protein>
    <submittedName>
        <fullName evidence="1">Uncharacterized protein</fullName>
    </submittedName>
</protein>
<evidence type="ECO:0000313" key="1">
    <source>
        <dbReference type="EMBL" id="RCN43006.1"/>
    </source>
</evidence>
<comment type="caution">
    <text evidence="1">The sequence shown here is derived from an EMBL/GenBank/DDBJ whole genome shotgun (WGS) entry which is preliminary data.</text>
</comment>
<sequence>MPQFEHSSYDFMVPEGSNPESTVLAVISYLGQKDQPMPIFKISFDRMRWFEIGDVMKKELDNYIEYKVTINQRADVYVQYNLTKNGSYKFSVEFDQWCSMLKWMLRA</sequence>
<gene>
    <name evidence="1" type="ORF">ANCCAN_10965</name>
</gene>
<dbReference type="AlphaFoldDB" id="A0A368GF58"/>
<evidence type="ECO:0000313" key="2">
    <source>
        <dbReference type="Proteomes" id="UP000252519"/>
    </source>
</evidence>
<dbReference type="STRING" id="29170.A0A368GF58"/>
<name>A0A368GF58_ANCCA</name>
<dbReference type="EMBL" id="JOJR01000172">
    <property type="protein sequence ID" value="RCN43006.1"/>
    <property type="molecule type" value="Genomic_DNA"/>
</dbReference>
<reference evidence="1 2" key="1">
    <citation type="submission" date="2014-10" db="EMBL/GenBank/DDBJ databases">
        <title>Draft genome of the hookworm Ancylostoma caninum.</title>
        <authorList>
            <person name="Mitreva M."/>
        </authorList>
    </citation>
    <scope>NUCLEOTIDE SEQUENCE [LARGE SCALE GENOMIC DNA]</scope>
    <source>
        <strain evidence="1 2">Baltimore</strain>
    </source>
</reference>
<keyword evidence="2" id="KW-1185">Reference proteome</keyword>
<dbReference type="OrthoDB" id="6252479at2759"/>